<accession>A0AA88D7K2</accession>
<dbReference type="EMBL" id="BTGU01000029">
    <property type="protein sequence ID" value="GMN48878.1"/>
    <property type="molecule type" value="Genomic_DNA"/>
</dbReference>
<proteinExistence type="predicted"/>
<organism evidence="2 3">
    <name type="scientific">Ficus carica</name>
    <name type="common">Common fig</name>
    <dbReference type="NCBI Taxonomy" id="3494"/>
    <lineage>
        <taxon>Eukaryota</taxon>
        <taxon>Viridiplantae</taxon>
        <taxon>Streptophyta</taxon>
        <taxon>Embryophyta</taxon>
        <taxon>Tracheophyta</taxon>
        <taxon>Spermatophyta</taxon>
        <taxon>Magnoliopsida</taxon>
        <taxon>eudicotyledons</taxon>
        <taxon>Gunneridae</taxon>
        <taxon>Pentapetalae</taxon>
        <taxon>rosids</taxon>
        <taxon>fabids</taxon>
        <taxon>Rosales</taxon>
        <taxon>Moraceae</taxon>
        <taxon>Ficeae</taxon>
        <taxon>Ficus</taxon>
    </lineage>
</organism>
<keyword evidence="3" id="KW-1185">Reference proteome</keyword>
<name>A0AA88D7K2_FICCA</name>
<dbReference type="AlphaFoldDB" id="A0AA88D7K2"/>
<dbReference type="Proteomes" id="UP001187192">
    <property type="component" value="Unassembled WGS sequence"/>
</dbReference>
<evidence type="ECO:0000256" key="1">
    <source>
        <dbReference type="SAM" id="MobiDB-lite"/>
    </source>
</evidence>
<feature type="compositionally biased region" description="Polar residues" evidence="1">
    <location>
        <begin position="30"/>
        <end position="39"/>
    </location>
</feature>
<evidence type="ECO:0000313" key="2">
    <source>
        <dbReference type="EMBL" id="GMN48878.1"/>
    </source>
</evidence>
<evidence type="ECO:0000313" key="3">
    <source>
        <dbReference type="Proteomes" id="UP001187192"/>
    </source>
</evidence>
<reference evidence="2" key="1">
    <citation type="submission" date="2023-07" db="EMBL/GenBank/DDBJ databases">
        <title>draft genome sequence of fig (Ficus carica).</title>
        <authorList>
            <person name="Takahashi T."/>
            <person name="Nishimura K."/>
        </authorList>
    </citation>
    <scope>NUCLEOTIDE SEQUENCE</scope>
</reference>
<protein>
    <submittedName>
        <fullName evidence="2">Uncharacterized protein</fullName>
    </submittedName>
</protein>
<comment type="caution">
    <text evidence="2">The sequence shown here is derived from an EMBL/GenBank/DDBJ whole genome shotgun (WGS) entry which is preliminary data.</text>
</comment>
<feature type="region of interest" description="Disordered" evidence="1">
    <location>
        <begin position="16"/>
        <end position="39"/>
    </location>
</feature>
<feature type="compositionally biased region" description="Basic and acidic residues" evidence="1">
    <location>
        <begin position="16"/>
        <end position="27"/>
    </location>
</feature>
<gene>
    <name evidence="2" type="ORF">TIFTF001_018061</name>
</gene>
<sequence>MFRSCYVPYRRTEDDIEENHRRSKVDEAQMSPNRQTESMFSEDFCGRNWVGLPKTNSSSPNAKRVLPKKWINSRIRDVDSRTFNT</sequence>